<reference evidence="1" key="2">
    <citation type="journal article" date="2016" name="Fungal Biol.">
        <title>Ochratoxin A production by Penicillium thymicola.</title>
        <authorList>
            <person name="Nguyen H.D.T."/>
            <person name="McMullin D.R."/>
            <person name="Ponomareva E."/>
            <person name="Riley R."/>
            <person name="Pomraning K.R."/>
            <person name="Baker S.E."/>
            <person name="Seifert K.A."/>
        </authorList>
    </citation>
    <scope>NUCLEOTIDE SEQUENCE</scope>
    <source>
        <strain evidence="1">DAOM 180753</strain>
    </source>
</reference>
<sequence length="36" mass="4101">LSVARGKESVTDNALFWLIGFLRFLRFPGLPSHARQ</sequence>
<dbReference type="Proteomes" id="UP001227192">
    <property type="component" value="Unassembled WGS sequence"/>
</dbReference>
<feature type="non-terminal residue" evidence="1">
    <location>
        <position position="1"/>
    </location>
</feature>
<gene>
    <name evidence="1" type="ORF">VN97_g11763</name>
</gene>
<name>A0AAI9T7H0_PENTH</name>
<keyword evidence="2" id="KW-1185">Reference proteome</keyword>
<dbReference type="AlphaFoldDB" id="A0AAI9T7H0"/>
<evidence type="ECO:0000313" key="1">
    <source>
        <dbReference type="EMBL" id="KAJ9481701.1"/>
    </source>
</evidence>
<proteinExistence type="predicted"/>
<evidence type="ECO:0000313" key="2">
    <source>
        <dbReference type="Proteomes" id="UP001227192"/>
    </source>
</evidence>
<organism evidence="1 2">
    <name type="scientific">Penicillium thymicola</name>
    <dbReference type="NCBI Taxonomy" id="293382"/>
    <lineage>
        <taxon>Eukaryota</taxon>
        <taxon>Fungi</taxon>
        <taxon>Dikarya</taxon>
        <taxon>Ascomycota</taxon>
        <taxon>Pezizomycotina</taxon>
        <taxon>Eurotiomycetes</taxon>
        <taxon>Eurotiomycetidae</taxon>
        <taxon>Eurotiales</taxon>
        <taxon>Aspergillaceae</taxon>
        <taxon>Penicillium</taxon>
    </lineage>
</organism>
<reference evidence="1" key="1">
    <citation type="submission" date="2015-06" db="EMBL/GenBank/DDBJ databases">
        <authorList>
            <person name="Nguyen H."/>
        </authorList>
    </citation>
    <scope>NUCLEOTIDE SEQUENCE</scope>
    <source>
        <strain evidence="1">DAOM 180753</strain>
    </source>
</reference>
<protein>
    <submittedName>
        <fullName evidence="1">Uncharacterized protein</fullName>
    </submittedName>
</protein>
<dbReference type="EMBL" id="LACB01000702">
    <property type="protein sequence ID" value="KAJ9481701.1"/>
    <property type="molecule type" value="Genomic_DNA"/>
</dbReference>
<accession>A0AAI9T7H0</accession>
<comment type="caution">
    <text evidence="1">The sequence shown here is derived from an EMBL/GenBank/DDBJ whole genome shotgun (WGS) entry which is preliminary data.</text>
</comment>